<dbReference type="PATRIC" id="fig|1265822.4.peg.4044"/>
<evidence type="ECO:0000313" key="3">
    <source>
        <dbReference type="Proteomes" id="UP000019241"/>
    </source>
</evidence>
<sequence length="520" mass="59114">MSHQTKRFLLGGLFFVLCLLLVAPQVVQAKELEQTTSSELAQQFDIKDRQFGPYKNSKKPPRYSDIDVVTYNQQKEAQQKDQKSSFNPITIIGNYFTDKADDIMGSVQDMIISMFLMLVKTCFQFNIMMTNFVLTALHFSMNGNLMNYLISILGTKIQDTAGIHNGQIGSTGTFGTLASLFAVIAVCYVVYVFSFKRAPLEGIKSIVQPIVALALAITLITSFQTITVWINTITSELTNGIATATQKNNSGTTKLDTLEDGVFNMMVHHPWLYLEFGTADEDSLGSKRVEDLLLNTPQSKDKQVALKKEVKDYHNEMVLPNSIINRMVYVGLFTVVNGFLSIPIWLLAFAFLGLQLYFIFMASLAPFVLVMCILPNQMGILWRYLAELTFPLGAKIVVSFLAMIMFTIMDVVYDIPLTAGLMGYFASVYLQFVIMIIFICFPETYYESFFWSTWSRSSCGRWFPASDRTHQRQGRWRCPRDNPACGGSDWWFCCRTTRACSGFASWCDSWRFYDRKPRFI</sequence>
<feature type="transmembrane region" description="Helical" evidence="1">
    <location>
        <begin position="206"/>
        <end position="230"/>
    </location>
</feature>
<dbReference type="InterPro" id="IPR058112">
    <property type="entry name" value="CD3337_EF1877-like"/>
</dbReference>
<protein>
    <submittedName>
        <fullName evidence="2">Uncharacterized protein</fullName>
    </submittedName>
</protein>
<feature type="transmembrane region" description="Helical" evidence="1">
    <location>
        <begin position="174"/>
        <end position="194"/>
    </location>
</feature>
<keyword evidence="1" id="KW-0812">Transmembrane</keyword>
<comment type="caution">
    <text evidence="2">The sequence shown here is derived from an EMBL/GenBank/DDBJ whole genome shotgun (WGS) entry which is preliminary data.</text>
</comment>
<proteinExistence type="predicted"/>
<dbReference type="AlphaFoldDB" id="W7CYP8"/>
<feature type="transmembrane region" description="Helical" evidence="1">
    <location>
        <begin position="327"/>
        <end position="351"/>
    </location>
</feature>
<keyword evidence="1" id="KW-1133">Transmembrane helix</keyword>
<dbReference type="Proteomes" id="UP000019241">
    <property type="component" value="Unassembled WGS sequence"/>
</dbReference>
<dbReference type="EMBL" id="AODM01000082">
    <property type="protein sequence ID" value="EUJ44704.1"/>
    <property type="molecule type" value="Genomic_DNA"/>
</dbReference>
<dbReference type="RefSeq" id="WP_036065363.1">
    <property type="nucleotide sequence ID" value="NZ_AODM01000082.1"/>
</dbReference>
<name>W7CYP8_9LIST</name>
<feature type="transmembrane region" description="Helical" evidence="1">
    <location>
        <begin position="388"/>
        <end position="409"/>
    </location>
</feature>
<keyword evidence="1" id="KW-0472">Membrane</keyword>
<gene>
    <name evidence="2" type="ORF">MCOL2_19801</name>
</gene>
<feature type="transmembrane region" description="Helical" evidence="1">
    <location>
        <begin position="421"/>
        <end position="441"/>
    </location>
</feature>
<reference evidence="2 3" key="1">
    <citation type="submission" date="2012-12" db="EMBL/GenBank/DDBJ databases">
        <title>Novel taxa of Listeriaceae from agricultural environments in the United States.</title>
        <authorList>
            <person name="den Bakker H.C."/>
            <person name="Allred A."/>
            <person name="Warchocki S."/>
            <person name="Wright E.M."/>
            <person name="Burrell A."/>
            <person name="Nightingale K.K."/>
            <person name="Kephart D."/>
            <person name="Wiedmann M."/>
        </authorList>
    </citation>
    <scope>NUCLEOTIDE SEQUENCE [LARGE SCALE GENOMIC DNA]</scope>
    <source>
        <strain evidence="2 3">FSL S10-1203</strain>
    </source>
</reference>
<feature type="transmembrane region" description="Helical" evidence="1">
    <location>
        <begin position="111"/>
        <end position="137"/>
    </location>
</feature>
<evidence type="ECO:0000256" key="1">
    <source>
        <dbReference type="SAM" id="Phobius"/>
    </source>
</evidence>
<evidence type="ECO:0000313" key="2">
    <source>
        <dbReference type="EMBL" id="EUJ44704.1"/>
    </source>
</evidence>
<feature type="transmembrane region" description="Helical" evidence="1">
    <location>
        <begin position="357"/>
        <end position="376"/>
    </location>
</feature>
<organism evidence="2 3">
    <name type="scientific">Listeria fleischmannii FSL S10-1203</name>
    <dbReference type="NCBI Taxonomy" id="1265822"/>
    <lineage>
        <taxon>Bacteria</taxon>
        <taxon>Bacillati</taxon>
        <taxon>Bacillota</taxon>
        <taxon>Bacilli</taxon>
        <taxon>Bacillales</taxon>
        <taxon>Listeriaceae</taxon>
        <taxon>Listeria</taxon>
    </lineage>
</organism>
<dbReference type="NCBIfam" id="NF046089">
    <property type="entry name" value="CD3337_EF1877"/>
    <property type="match status" value="1"/>
</dbReference>
<accession>W7CYP8</accession>